<evidence type="ECO:0000313" key="7">
    <source>
        <dbReference type="Proteomes" id="UP000001520"/>
    </source>
</evidence>
<evidence type="ECO:0000259" key="5">
    <source>
        <dbReference type="Pfam" id="PF13657"/>
    </source>
</evidence>
<dbReference type="Pfam" id="PF07804">
    <property type="entry name" value="HipA_C"/>
    <property type="match status" value="1"/>
</dbReference>
<evidence type="ECO:0000256" key="3">
    <source>
        <dbReference type="ARBA" id="ARBA00022777"/>
    </source>
</evidence>
<keyword evidence="7" id="KW-1185">Reference proteome</keyword>
<reference evidence="6 7" key="1">
    <citation type="journal article" date="2010" name="DNA Res.">
        <title>Bacterial lifestyle in a deep-sea hydrothermal vent chimney revealed by the genome sequence of the thermophilic bacterium Deferribacter desulfuricans SSM1.</title>
        <authorList>
            <person name="Takaki Y."/>
            <person name="Shimamura S."/>
            <person name="Nakagawa S."/>
            <person name="Fukuhara Y."/>
            <person name="Horikawa H."/>
            <person name="Ankai A."/>
            <person name="Harada T."/>
            <person name="Hosoyama A."/>
            <person name="Oguchi A."/>
            <person name="Fukui S."/>
            <person name="Fujita N."/>
            <person name="Takami H."/>
            <person name="Takai K."/>
        </authorList>
    </citation>
    <scope>NUCLEOTIDE SEQUENCE [LARGE SCALE GENOMIC DNA]</scope>
    <source>
        <strain evidence="7">DSM 14783 / JCM 11476 / NBRC 101012 / SSM1</strain>
        <plasmid evidence="7">Plasmid megaplasmid pDF308</plasmid>
    </source>
</reference>
<dbReference type="EMBL" id="AP011530">
    <property type="protein sequence ID" value="BAI81758.1"/>
    <property type="molecule type" value="Genomic_DNA"/>
</dbReference>
<dbReference type="RefSeq" id="WP_013008982.1">
    <property type="nucleotide sequence ID" value="NC_013940.1"/>
</dbReference>
<dbReference type="PANTHER" id="PTHR37419">
    <property type="entry name" value="SERINE/THREONINE-PROTEIN KINASE TOXIN HIPA"/>
    <property type="match status" value="1"/>
</dbReference>
<dbReference type="AlphaFoldDB" id="D3PEW6"/>
<geneLocation type="plasmid" evidence="6 7">
    <name>megaplasmid pDF308</name>
</geneLocation>
<dbReference type="OrthoDB" id="9805913at2"/>
<feature type="domain" description="HipA-like C-terminal" evidence="4">
    <location>
        <begin position="157"/>
        <end position="378"/>
    </location>
</feature>
<dbReference type="HOGENOM" id="CLU_049572_0_0_0"/>
<dbReference type="Gene3D" id="1.10.1070.20">
    <property type="match status" value="1"/>
</dbReference>
<dbReference type="InterPro" id="IPR052028">
    <property type="entry name" value="HipA_Ser/Thr_kinase"/>
</dbReference>
<protein>
    <submittedName>
        <fullName evidence="6">Uncharacterized protein</fullName>
    </submittedName>
</protein>
<dbReference type="KEGG" id="ddf:DEFDS_P136"/>
<dbReference type="InterPro" id="IPR017508">
    <property type="entry name" value="HipA_N1"/>
</dbReference>
<sequence length="425" mass="49959">MNTLLNNNLLKVFINDKDKNEPVFVGVLKKDHYLHVYEYNTDITDNKYAISIRMPITQKIYTQDKQLLPYFDMFIPEGYLYEIFKSILVKNYNLSPYINDFYILKMLAKNITGRVEFDKDKKPVKYFDPVDLDYIKTYDTFDTFKYLLENFLEKNAISGVQPKTVITVEDDSNGKHEAIDGKNTIHLTDYIVKTWGNEYPYLAENEYFCMQTVKDAGIPIPEIELSKNKKFLIVKKFTDKYTGFEEVLGIFGYTRENKYKGSYERIAKLFQNILGNNTDEFKIFYKLIILNYLLGNGDAHLKNFGVLYDYDLTNIRLAPAYDIVSTIAYIKNDQPALTLEGRKVWDNYDALINFGIKYCNLSKKESLELYEECKNSVNNTIKKLLVYIKDNEHFEEIGNRMIDFWSRQIQSQKPTISLYNIDPKL</sequence>
<dbReference type="Proteomes" id="UP000001520">
    <property type="component" value="Plasmid megaplasmid pDF308"/>
</dbReference>
<evidence type="ECO:0000256" key="1">
    <source>
        <dbReference type="ARBA" id="ARBA00010164"/>
    </source>
</evidence>
<dbReference type="eggNOG" id="COG3550">
    <property type="taxonomic scope" value="Bacteria"/>
</dbReference>
<dbReference type="PANTHER" id="PTHR37419:SF1">
    <property type="entry name" value="SERINE_THREONINE-PROTEIN KINASE TOXIN HIPA"/>
    <property type="match status" value="1"/>
</dbReference>
<proteinExistence type="inferred from homology"/>
<evidence type="ECO:0000256" key="2">
    <source>
        <dbReference type="ARBA" id="ARBA00022679"/>
    </source>
</evidence>
<dbReference type="GO" id="GO:0004674">
    <property type="term" value="F:protein serine/threonine kinase activity"/>
    <property type="evidence" value="ECO:0007669"/>
    <property type="project" value="TreeGrafter"/>
</dbReference>
<feature type="domain" description="HipA N-terminal subdomain 1" evidence="5">
    <location>
        <begin position="24"/>
        <end position="117"/>
    </location>
</feature>
<evidence type="ECO:0000259" key="4">
    <source>
        <dbReference type="Pfam" id="PF07804"/>
    </source>
</evidence>
<comment type="similarity">
    <text evidence="1">Belongs to the HipA Ser/Thr kinase family.</text>
</comment>
<keyword evidence="2" id="KW-0808">Transferase</keyword>
<accession>D3PEW6</accession>
<keyword evidence="6" id="KW-0614">Plasmid</keyword>
<dbReference type="InterPro" id="IPR012893">
    <property type="entry name" value="HipA-like_C"/>
</dbReference>
<organism evidence="6 7">
    <name type="scientific">Deferribacter desulfuricans (strain DSM 14783 / JCM 11476 / NBRC 101012 / SSM1)</name>
    <dbReference type="NCBI Taxonomy" id="639282"/>
    <lineage>
        <taxon>Bacteria</taxon>
        <taxon>Pseudomonadati</taxon>
        <taxon>Deferribacterota</taxon>
        <taxon>Deferribacteres</taxon>
        <taxon>Deferribacterales</taxon>
        <taxon>Deferribacteraceae</taxon>
        <taxon>Deferribacter</taxon>
    </lineage>
</organism>
<keyword evidence="3" id="KW-0418">Kinase</keyword>
<name>D3PEW6_DEFDS</name>
<dbReference type="Pfam" id="PF13657">
    <property type="entry name" value="Couple_hipA"/>
    <property type="match status" value="1"/>
</dbReference>
<evidence type="ECO:0000313" key="6">
    <source>
        <dbReference type="EMBL" id="BAI81758.1"/>
    </source>
</evidence>
<gene>
    <name evidence="6" type="ordered locus">DEFDS_P136</name>
</gene>
<dbReference type="GO" id="GO:0005829">
    <property type="term" value="C:cytosol"/>
    <property type="evidence" value="ECO:0007669"/>
    <property type="project" value="TreeGrafter"/>
</dbReference>